<comment type="caution">
    <text evidence="2">The sequence shown here is derived from an EMBL/GenBank/DDBJ whole genome shotgun (WGS) entry which is preliminary data.</text>
</comment>
<organism evidence="2 3">
    <name type="scientific">Triparma verrucosa</name>
    <dbReference type="NCBI Taxonomy" id="1606542"/>
    <lineage>
        <taxon>Eukaryota</taxon>
        <taxon>Sar</taxon>
        <taxon>Stramenopiles</taxon>
        <taxon>Ochrophyta</taxon>
        <taxon>Bolidophyceae</taxon>
        <taxon>Parmales</taxon>
        <taxon>Triparmaceae</taxon>
        <taxon>Triparma</taxon>
    </lineage>
</organism>
<protein>
    <submittedName>
        <fullName evidence="2">Uncharacterized protein</fullName>
    </submittedName>
</protein>
<dbReference type="AlphaFoldDB" id="A0A9W7B9I4"/>
<dbReference type="Proteomes" id="UP001165160">
    <property type="component" value="Unassembled WGS sequence"/>
</dbReference>
<evidence type="ECO:0000256" key="1">
    <source>
        <dbReference type="SAM" id="MobiDB-lite"/>
    </source>
</evidence>
<name>A0A9W7B9I4_9STRA</name>
<sequence>MLILVSEGGAVFFCYLHNFQHQLHSVAAHQRHPELQAEENLLRDRRGNNANDEFLMGELVAQNYRVIRKVLPWQGQMCPGAFKDMESARLKWFNRLEENVLLASETSRSSCRTISSTTSSRGRPYSRRRRRTESRRTSRTS</sequence>
<feature type="compositionally biased region" description="Low complexity" evidence="1">
    <location>
        <begin position="106"/>
        <end position="123"/>
    </location>
</feature>
<evidence type="ECO:0000313" key="2">
    <source>
        <dbReference type="EMBL" id="GMH86774.1"/>
    </source>
</evidence>
<feature type="compositionally biased region" description="Basic residues" evidence="1">
    <location>
        <begin position="124"/>
        <end position="133"/>
    </location>
</feature>
<gene>
    <name evidence="2" type="ORF">TrVE_jg733</name>
</gene>
<feature type="region of interest" description="Disordered" evidence="1">
    <location>
        <begin position="106"/>
        <end position="141"/>
    </location>
</feature>
<proteinExistence type="predicted"/>
<evidence type="ECO:0000313" key="3">
    <source>
        <dbReference type="Proteomes" id="UP001165160"/>
    </source>
</evidence>
<keyword evidence="3" id="KW-1185">Reference proteome</keyword>
<dbReference type="EMBL" id="BRXX01000064">
    <property type="protein sequence ID" value="GMH86774.1"/>
    <property type="molecule type" value="Genomic_DNA"/>
</dbReference>
<accession>A0A9W7B9I4</accession>
<reference evidence="3" key="1">
    <citation type="journal article" date="2023" name="Commun. Biol.">
        <title>Genome analysis of Parmales, the sister group of diatoms, reveals the evolutionary specialization of diatoms from phago-mixotrophs to photoautotrophs.</title>
        <authorList>
            <person name="Ban H."/>
            <person name="Sato S."/>
            <person name="Yoshikawa S."/>
            <person name="Yamada K."/>
            <person name="Nakamura Y."/>
            <person name="Ichinomiya M."/>
            <person name="Sato N."/>
            <person name="Blanc-Mathieu R."/>
            <person name="Endo H."/>
            <person name="Kuwata A."/>
            <person name="Ogata H."/>
        </authorList>
    </citation>
    <scope>NUCLEOTIDE SEQUENCE [LARGE SCALE GENOMIC DNA]</scope>
    <source>
        <strain evidence="3">NIES 3699</strain>
    </source>
</reference>